<evidence type="ECO:0000313" key="6">
    <source>
        <dbReference type="Proteomes" id="UP000234881"/>
    </source>
</evidence>
<dbReference type="PROSITE" id="PS00041">
    <property type="entry name" value="HTH_ARAC_FAMILY_1"/>
    <property type="match status" value="1"/>
</dbReference>
<keyword evidence="6" id="KW-1185">Reference proteome</keyword>
<evidence type="ECO:0000313" key="5">
    <source>
        <dbReference type="EMBL" id="PLW78290.1"/>
    </source>
</evidence>
<dbReference type="Proteomes" id="UP000234881">
    <property type="component" value="Unassembled WGS sequence"/>
</dbReference>
<protein>
    <recommendedName>
        <fullName evidence="4">HTH araC/xylS-type domain-containing protein</fullName>
    </recommendedName>
</protein>
<comment type="caution">
    <text evidence="5">The sequence shown here is derived from an EMBL/GenBank/DDBJ whole genome shotgun (WGS) entry which is preliminary data.</text>
</comment>
<evidence type="ECO:0000256" key="3">
    <source>
        <dbReference type="ARBA" id="ARBA00023163"/>
    </source>
</evidence>
<feature type="domain" description="HTH araC/xylS-type" evidence="4">
    <location>
        <begin position="244"/>
        <end position="347"/>
    </location>
</feature>
<dbReference type="InterPro" id="IPR014710">
    <property type="entry name" value="RmlC-like_jellyroll"/>
</dbReference>
<proteinExistence type="predicted"/>
<sequence>MKRKSKMTVEDITPVHPADRPTVFREPGSMLYADNCKDLQAAAQRGEVELKAWTRGSYPGLSLQHRLPQICTVGYWDAKTEQDWRLARHCNEGIKLAYVARGSLHVDVDGVSHRLVQGQLLVVRPWQLHSIGEPNVGPSRLIWTILDVGVRRPNEQWTWPEWVLLSDHEKECLKKLVQLNEKPVWDAGSELSKIYESIAHIVRDRLPEQGETRLKIALNSLFSCLLERMEVQAPALNHNLSFMQNTVLIFLKQLEHALDQHWTLDAMAEECGLSRTRFADYCKKLKNMTPMEYLTHLRLEHGIALLASEQKLTVTEVAFQCGFNSSQYFSSAFRRRFGHPPSEMTRKQCEG</sequence>
<dbReference type="AlphaFoldDB" id="A0A2N5XUZ0"/>
<accession>A0A2N5XUZ0</accession>
<keyword evidence="3" id="KW-0804">Transcription</keyword>
<dbReference type="PRINTS" id="PR00032">
    <property type="entry name" value="HTHARAC"/>
</dbReference>
<dbReference type="GO" id="GO:0043565">
    <property type="term" value="F:sequence-specific DNA binding"/>
    <property type="evidence" value="ECO:0007669"/>
    <property type="project" value="InterPro"/>
</dbReference>
<gene>
    <name evidence="5" type="ORF">C0081_05405</name>
</gene>
<dbReference type="GO" id="GO:0003700">
    <property type="term" value="F:DNA-binding transcription factor activity"/>
    <property type="evidence" value="ECO:0007669"/>
    <property type="project" value="InterPro"/>
</dbReference>
<dbReference type="SMART" id="SM00342">
    <property type="entry name" value="HTH_ARAC"/>
    <property type="match status" value="1"/>
</dbReference>
<dbReference type="OrthoDB" id="252470at2"/>
<evidence type="ECO:0000256" key="1">
    <source>
        <dbReference type="ARBA" id="ARBA00023015"/>
    </source>
</evidence>
<dbReference type="SUPFAM" id="SSF46689">
    <property type="entry name" value="Homeodomain-like"/>
    <property type="match status" value="2"/>
</dbReference>
<dbReference type="InterPro" id="IPR009057">
    <property type="entry name" value="Homeodomain-like_sf"/>
</dbReference>
<reference evidence="5 6" key="1">
    <citation type="submission" date="2018-01" db="EMBL/GenBank/DDBJ databases">
        <title>The draft genome sequence of Cohaesibacter sp. H1304.</title>
        <authorList>
            <person name="Wang N.-N."/>
            <person name="Du Z.-J."/>
        </authorList>
    </citation>
    <scope>NUCLEOTIDE SEQUENCE [LARGE SCALE GENOMIC DNA]</scope>
    <source>
        <strain evidence="5 6">H1304</strain>
    </source>
</reference>
<dbReference type="SUPFAM" id="SSF51182">
    <property type="entry name" value="RmlC-like cupins"/>
    <property type="match status" value="1"/>
</dbReference>
<name>A0A2N5XUZ0_9HYPH</name>
<dbReference type="InterPro" id="IPR018062">
    <property type="entry name" value="HTH_AraC-typ_CS"/>
</dbReference>
<evidence type="ECO:0000256" key="2">
    <source>
        <dbReference type="ARBA" id="ARBA00023125"/>
    </source>
</evidence>
<dbReference type="EMBL" id="PKUQ01000009">
    <property type="protein sequence ID" value="PLW78290.1"/>
    <property type="molecule type" value="Genomic_DNA"/>
</dbReference>
<keyword evidence="1" id="KW-0805">Transcription regulation</keyword>
<dbReference type="PANTHER" id="PTHR43280:SF2">
    <property type="entry name" value="HTH-TYPE TRANSCRIPTIONAL REGULATOR EXSA"/>
    <property type="match status" value="1"/>
</dbReference>
<dbReference type="InterPro" id="IPR011051">
    <property type="entry name" value="RmlC_Cupin_sf"/>
</dbReference>
<dbReference type="PANTHER" id="PTHR43280">
    <property type="entry name" value="ARAC-FAMILY TRANSCRIPTIONAL REGULATOR"/>
    <property type="match status" value="1"/>
</dbReference>
<dbReference type="Gene3D" id="1.10.10.60">
    <property type="entry name" value="Homeodomain-like"/>
    <property type="match status" value="1"/>
</dbReference>
<organism evidence="5 6">
    <name type="scientific">Cohaesibacter celericrescens</name>
    <dbReference type="NCBI Taxonomy" id="2067669"/>
    <lineage>
        <taxon>Bacteria</taxon>
        <taxon>Pseudomonadati</taxon>
        <taxon>Pseudomonadota</taxon>
        <taxon>Alphaproteobacteria</taxon>
        <taxon>Hyphomicrobiales</taxon>
        <taxon>Cohaesibacteraceae</taxon>
    </lineage>
</organism>
<evidence type="ECO:0000259" key="4">
    <source>
        <dbReference type="PROSITE" id="PS01124"/>
    </source>
</evidence>
<dbReference type="Pfam" id="PF12833">
    <property type="entry name" value="HTH_18"/>
    <property type="match status" value="1"/>
</dbReference>
<dbReference type="InterPro" id="IPR018060">
    <property type="entry name" value="HTH_AraC"/>
</dbReference>
<dbReference type="InterPro" id="IPR020449">
    <property type="entry name" value="Tscrpt_reg_AraC-type_HTH"/>
</dbReference>
<dbReference type="Gene3D" id="2.60.120.10">
    <property type="entry name" value="Jelly Rolls"/>
    <property type="match status" value="1"/>
</dbReference>
<keyword evidence="2" id="KW-0238">DNA-binding</keyword>
<dbReference type="PROSITE" id="PS01124">
    <property type="entry name" value="HTH_ARAC_FAMILY_2"/>
    <property type="match status" value="1"/>
</dbReference>